<evidence type="ECO:0000313" key="2">
    <source>
        <dbReference type="Proteomes" id="UP001141253"/>
    </source>
</evidence>
<keyword evidence="2" id="KW-1185">Reference proteome</keyword>
<reference evidence="1" key="2">
    <citation type="journal article" date="2023" name="Int. J. Mol. Sci.">
        <title>De Novo Assembly and Annotation of 11 Diverse Shrub Willow (Salix) Genomes Reveals Novel Gene Organization in Sex-Linked Regions.</title>
        <authorList>
            <person name="Hyden B."/>
            <person name="Feng K."/>
            <person name="Yates T.B."/>
            <person name="Jawdy S."/>
            <person name="Cereghino C."/>
            <person name="Smart L.B."/>
            <person name="Muchero W."/>
        </authorList>
    </citation>
    <scope>NUCLEOTIDE SEQUENCE</scope>
    <source>
        <tissue evidence="1">Shoot tip</tissue>
    </source>
</reference>
<dbReference type="EMBL" id="JAPFFI010000014">
    <property type="protein sequence ID" value="KAJ6366617.1"/>
    <property type="molecule type" value="Genomic_DNA"/>
</dbReference>
<comment type="caution">
    <text evidence="1">The sequence shown here is derived from an EMBL/GenBank/DDBJ whole genome shotgun (WGS) entry which is preliminary data.</text>
</comment>
<sequence length="60" mass="6753">MYIKTGNSSQHVYIHSNADSMNYQNLMKPKEVVAGGWPDTTRGEGRMLLNLITWKAQAAK</sequence>
<evidence type="ECO:0000313" key="1">
    <source>
        <dbReference type="EMBL" id="KAJ6366617.1"/>
    </source>
</evidence>
<protein>
    <submittedName>
        <fullName evidence="1">Uncharacterized protein</fullName>
    </submittedName>
</protein>
<accession>A0ABQ9AYC6</accession>
<organism evidence="1 2">
    <name type="scientific">Salix suchowensis</name>
    <dbReference type="NCBI Taxonomy" id="1278906"/>
    <lineage>
        <taxon>Eukaryota</taxon>
        <taxon>Viridiplantae</taxon>
        <taxon>Streptophyta</taxon>
        <taxon>Embryophyta</taxon>
        <taxon>Tracheophyta</taxon>
        <taxon>Spermatophyta</taxon>
        <taxon>Magnoliopsida</taxon>
        <taxon>eudicotyledons</taxon>
        <taxon>Gunneridae</taxon>
        <taxon>Pentapetalae</taxon>
        <taxon>rosids</taxon>
        <taxon>fabids</taxon>
        <taxon>Malpighiales</taxon>
        <taxon>Salicaceae</taxon>
        <taxon>Saliceae</taxon>
        <taxon>Salix</taxon>
    </lineage>
</organism>
<proteinExistence type="predicted"/>
<dbReference type="Proteomes" id="UP001141253">
    <property type="component" value="Chromosome 7"/>
</dbReference>
<reference evidence="1" key="1">
    <citation type="submission" date="2022-10" db="EMBL/GenBank/DDBJ databases">
        <authorList>
            <person name="Hyden B.L."/>
            <person name="Feng K."/>
            <person name="Yates T."/>
            <person name="Jawdy S."/>
            <person name="Smart L.B."/>
            <person name="Muchero W."/>
        </authorList>
    </citation>
    <scope>NUCLEOTIDE SEQUENCE</scope>
    <source>
        <tissue evidence="1">Shoot tip</tissue>
    </source>
</reference>
<gene>
    <name evidence="1" type="ORF">OIU77_003074</name>
</gene>
<name>A0ABQ9AYC6_9ROSI</name>